<dbReference type="PANTHER" id="PTHR43433:SF5">
    <property type="entry name" value="AB HYDROLASE-1 DOMAIN-CONTAINING PROTEIN"/>
    <property type="match status" value="1"/>
</dbReference>
<evidence type="ECO:0000259" key="2">
    <source>
        <dbReference type="Pfam" id="PF00561"/>
    </source>
</evidence>
<dbReference type="SUPFAM" id="SSF53474">
    <property type="entry name" value="alpha/beta-Hydrolases"/>
    <property type="match status" value="1"/>
</dbReference>
<keyword evidence="1" id="KW-0472">Membrane</keyword>
<reference evidence="4" key="1">
    <citation type="submission" date="2018-12" db="EMBL/GenBank/DDBJ databases">
        <title>Tengunoibacter tsumagoiensis gen. nov., sp. nov., Dictyobacter kobayashii sp. nov., D. alpinus sp. nov., and D. joshuensis sp. nov. and description of Dictyobacteraceae fam. nov. within the order Ktedonobacterales isolated from Tengu-no-mugimeshi.</title>
        <authorList>
            <person name="Wang C.M."/>
            <person name="Zheng Y."/>
            <person name="Sakai Y."/>
            <person name="Toyoda A."/>
            <person name="Minakuchi Y."/>
            <person name="Abe K."/>
            <person name="Yokota A."/>
            <person name="Yabe S."/>
        </authorList>
    </citation>
    <scope>NUCLEOTIDE SEQUENCE [LARGE SCALE GENOMIC DNA]</scope>
    <source>
        <strain evidence="4">Uno16</strain>
    </source>
</reference>
<dbReference type="OrthoDB" id="9773293at2"/>
<proteinExistence type="predicted"/>
<comment type="caution">
    <text evidence="3">The sequence shown here is derived from an EMBL/GenBank/DDBJ whole genome shotgun (WGS) entry which is preliminary data.</text>
</comment>
<feature type="transmembrane region" description="Helical" evidence="1">
    <location>
        <begin position="80"/>
        <end position="98"/>
    </location>
</feature>
<evidence type="ECO:0000256" key="1">
    <source>
        <dbReference type="SAM" id="Phobius"/>
    </source>
</evidence>
<feature type="transmembrane region" description="Helical" evidence="1">
    <location>
        <begin position="16"/>
        <end position="33"/>
    </location>
</feature>
<dbReference type="PANTHER" id="PTHR43433">
    <property type="entry name" value="HYDROLASE, ALPHA/BETA FOLD FAMILY PROTEIN"/>
    <property type="match status" value="1"/>
</dbReference>
<dbReference type="InterPro" id="IPR000073">
    <property type="entry name" value="AB_hydrolase_1"/>
</dbReference>
<evidence type="ECO:0000313" key="4">
    <source>
        <dbReference type="Proteomes" id="UP000287171"/>
    </source>
</evidence>
<dbReference type="Pfam" id="PF00561">
    <property type="entry name" value="Abhydrolase_1"/>
    <property type="match status" value="1"/>
</dbReference>
<name>A0A402BJR3_9CHLR</name>
<dbReference type="InterPro" id="IPR029058">
    <property type="entry name" value="AB_hydrolase_fold"/>
</dbReference>
<evidence type="ECO:0000313" key="3">
    <source>
        <dbReference type="EMBL" id="GCE31589.1"/>
    </source>
</evidence>
<dbReference type="RefSeq" id="WP_126631538.1">
    <property type="nucleotide sequence ID" value="NZ_BIFT01000002.1"/>
</dbReference>
<sequence length="433" mass="48326">MTITHPTPIRLLEKALVMYVGLLMVSLLIIFAIEPSIYTTTLWPGWVPTERYPWPVLLFLAALLAFLSMLIYGILHRWRWLFWGLLLAWSASVIQIPIEGLQLLGVFPNPYPIWYSLFRVGVGFTELGFACWMIQSYRQQGVWAMRRNVEQVSHLVRTELGLIEYRSVGQGPVVLVLNGGHTNCHSPLGHETFFLAQGYQLIIPSRPGYGRTPSSTGKRAEAFADALVSLLNLLQLDQVLVVGISAGGPTALQLAGRHPQRVSKVILQNAATDGRYARGIIRFLTYLFFNPVLEGMVWAAFRSLARIAPQSALKCLMWGLTCLPIDQVLSAMSPDQRKGALAFLQASRSGSGFLHDIQHHCGDLGRVTAPVLVITSKYDGLVDSSHAIYVQDHIPQAQLFVSEAESHLMWFSVHDHEIQARMQAFLQLGSMRA</sequence>
<accession>A0A402BJR3</accession>
<dbReference type="EMBL" id="BIFT01000002">
    <property type="protein sequence ID" value="GCE31589.1"/>
    <property type="molecule type" value="Genomic_DNA"/>
</dbReference>
<dbReference type="Gene3D" id="3.40.50.1820">
    <property type="entry name" value="alpha/beta hydrolase"/>
    <property type="match status" value="1"/>
</dbReference>
<feature type="domain" description="AB hydrolase-1" evidence="2">
    <location>
        <begin position="172"/>
        <end position="408"/>
    </location>
</feature>
<keyword evidence="4" id="KW-1185">Reference proteome</keyword>
<organism evidence="3 4">
    <name type="scientific">Dictyobacter alpinus</name>
    <dbReference type="NCBI Taxonomy" id="2014873"/>
    <lineage>
        <taxon>Bacteria</taxon>
        <taxon>Bacillati</taxon>
        <taxon>Chloroflexota</taxon>
        <taxon>Ktedonobacteria</taxon>
        <taxon>Ktedonobacterales</taxon>
        <taxon>Dictyobacteraceae</taxon>
        <taxon>Dictyobacter</taxon>
    </lineage>
</organism>
<dbReference type="AlphaFoldDB" id="A0A402BJR3"/>
<dbReference type="InterPro" id="IPR050471">
    <property type="entry name" value="AB_hydrolase"/>
</dbReference>
<gene>
    <name evidence="3" type="ORF">KDA_70730</name>
</gene>
<keyword evidence="1" id="KW-0812">Transmembrane</keyword>
<protein>
    <recommendedName>
        <fullName evidence="2">AB hydrolase-1 domain-containing protein</fullName>
    </recommendedName>
</protein>
<keyword evidence="1" id="KW-1133">Transmembrane helix</keyword>
<dbReference type="PRINTS" id="PR00111">
    <property type="entry name" value="ABHYDROLASE"/>
</dbReference>
<dbReference type="Proteomes" id="UP000287171">
    <property type="component" value="Unassembled WGS sequence"/>
</dbReference>
<feature type="transmembrane region" description="Helical" evidence="1">
    <location>
        <begin position="53"/>
        <end position="73"/>
    </location>
</feature>
<feature type="transmembrane region" description="Helical" evidence="1">
    <location>
        <begin position="283"/>
        <end position="301"/>
    </location>
</feature>
<feature type="transmembrane region" description="Helical" evidence="1">
    <location>
        <begin position="113"/>
        <end position="137"/>
    </location>
</feature>